<reference evidence="9 10" key="1">
    <citation type="journal article" date="2020" name="Nat. Food">
        <title>A phased Vanilla planifolia genome enables genetic improvement of flavour and production.</title>
        <authorList>
            <person name="Hasing T."/>
            <person name="Tang H."/>
            <person name="Brym M."/>
            <person name="Khazi F."/>
            <person name="Huang T."/>
            <person name="Chambers A.H."/>
        </authorList>
    </citation>
    <scope>NUCLEOTIDE SEQUENCE [LARGE SCALE GENOMIC DNA]</scope>
    <source>
        <tissue evidence="9">Leaf</tissue>
    </source>
</reference>
<dbReference type="InterPro" id="IPR034161">
    <property type="entry name" value="Pepsin-like_plant"/>
</dbReference>
<dbReference type="Pfam" id="PF14541">
    <property type="entry name" value="TAXi_C"/>
    <property type="match status" value="1"/>
</dbReference>
<accession>A0A835VI66</accession>
<keyword evidence="3 7" id="KW-0732">Signal</keyword>
<evidence type="ECO:0000313" key="10">
    <source>
        <dbReference type="Proteomes" id="UP000636800"/>
    </source>
</evidence>
<dbReference type="OrthoDB" id="1924524at2759"/>
<dbReference type="Pfam" id="PF14543">
    <property type="entry name" value="TAXi_N"/>
    <property type="match status" value="1"/>
</dbReference>
<keyword evidence="2" id="KW-0645">Protease</keyword>
<keyword evidence="6" id="KW-0325">Glycoprotein</keyword>
<keyword evidence="5" id="KW-0378">Hydrolase</keyword>
<dbReference type="GO" id="GO:0004190">
    <property type="term" value="F:aspartic-type endopeptidase activity"/>
    <property type="evidence" value="ECO:0007669"/>
    <property type="project" value="UniProtKB-KW"/>
</dbReference>
<evidence type="ECO:0000256" key="3">
    <source>
        <dbReference type="ARBA" id="ARBA00022729"/>
    </source>
</evidence>
<evidence type="ECO:0000313" key="9">
    <source>
        <dbReference type="EMBL" id="KAG0497426.1"/>
    </source>
</evidence>
<feature type="domain" description="Peptidase A1" evidence="8">
    <location>
        <begin position="78"/>
        <end position="412"/>
    </location>
</feature>
<dbReference type="InterPro" id="IPR032861">
    <property type="entry name" value="TAXi_N"/>
</dbReference>
<dbReference type="GO" id="GO:0005576">
    <property type="term" value="C:extracellular region"/>
    <property type="evidence" value="ECO:0007669"/>
    <property type="project" value="TreeGrafter"/>
</dbReference>
<dbReference type="GO" id="GO:0006508">
    <property type="term" value="P:proteolysis"/>
    <property type="evidence" value="ECO:0007669"/>
    <property type="project" value="UniProtKB-KW"/>
</dbReference>
<evidence type="ECO:0000256" key="2">
    <source>
        <dbReference type="ARBA" id="ARBA00022670"/>
    </source>
</evidence>
<gene>
    <name evidence="9" type="ORF">HPP92_002117</name>
</gene>
<dbReference type="AlphaFoldDB" id="A0A835VI66"/>
<protein>
    <recommendedName>
        <fullName evidence="8">Peptidase A1 domain-containing protein</fullName>
    </recommendedName>
</protein>
<keyword evidence="10" id="KW-1185">Reference proteome</keyword>
<dbReference type="PANTHER" id="PTHR47967">
    <property type="entry name" value="OS07G0603500 PROTEIN-RELATED"/>
    <property type="match status" value="1"/>
</dbReference>
<evidence type="ECO:0000256" key="7">
    <source>
        <dbReference type="SAM" id="SignalP"/>
    </source>
</evidence>
<dbReference type="InterPro" id="IPR021109">
    <property type="entry name" value="Peptidase_aspartic_dom_sf"/>
</dbReference>
<dbReference type="Proteomes" id="UP000636800">
    <property type="component" value="Chromosome 1"/>
</dbReference>
<proteinExistence type="inferred from homology"/>
<comment type="similarity">
    <text evidence="1">Belongs to the peptidase A1 family.</text>
</comment>
<comment type="caution">
    <text evidence="9">The sequence shown here is derived from an EMBL/GenBank/DDBJ whole genome shotgun (WGS) entry which is preliminary data.</text>
</comment>
<evidence type="ECO:0000256" key="1">
    <source>
        <dbReference type="ARBA" id="ARBA00007447"/>
    </source>
</evidence>
<feature type="signal peptide" evidence="7">
    <location>
        <begin position="1"/>
        <end position="22"/>
    </location>
</feature>
<evidence type="ECO:0000256" key="6">
    <source>
        <dbReference type="ARBA" id="ARBA00023180"/>
    </source>
</evidence>
<dbReference type="PANTHER" id="PTHR47967:SF128">
    <property type="entry name" value="ASPARTIC PROTEINASE CDR1-LIKE"/>
    <property type="match status" value="1"/>
</dbReference>
<dbReference type="EMBL" id="JADCNL010000001">
    <property type="protein sequence ID" value="KAG0497426.1"/>
    <property type="molecule type" value="Genomic_DNA"/>
</dbReference>
<dbReference type="PROSITE" id="PS51767">
    <property type="entry name" value="PEPTIDASE_A1"/>
    <property type="match status" value="1"/>
</dbReference>
<sequence>MLANLLISLFLLLIWSHSPTSAFSVQLIHRAALFPNDSTHLIDRLSAHTRVALARSHRFGRIPPSAIDAPITPHYAEHFMRFSIGTPPVSVLAVMDTGSDLTWLRCTPCADCFGRDVHVFHPTASSTYETLPCDSEPCKLLEPDACSRSQNCSYQYGYGDGSFTTGVISTETLTFDSTEGKQVSIPHVAFGCGHNNSRSFDAEMFGLAGLGGQSISLVSQLGPLAGGRFSYCLTPFRDNTSTSFMNFGGDAVIHGENVVTTALVEGGDKTFYFVTLQGVSVGNQRINANAGRGGNMFIDSGTTVSLVENSVWKRMGDLISEAVGLPHRLDPGGTFMCYEAGGLRERFPDITFHFAGGADVVLKPTNAFTEPTAEGTVCLAMQATNGTGIMGNLAQHNFHIGYDLVGRKVAFKPTDCSSHLGVLS</sequence>
<dbReference type="InterPro" id="IPR032799">
    <property type="entry name" value="TAXi_C"/>
</dbReference>
<evidence type="ECO:0000259" key="8">
    <source>
        <dbReference type="PROSITE" id="PS51767"/>
    </source>
</evidence>
<keyword evidence="4" id="KW-0064">Aspartyl protease</keyword>
<dbReference type="FunFam" id="2.40.70.10:FF:000016">
    <property type="entry name" value="Probable aspartic protease At2g35615"/>
    <property type="match status" value="1"/>
</dbReference>
<dbReference type="CDD" id="cd05476">
    <property type="entry name" value="pepsin_A_like_plant"/>
    <property type="match status" value="1"/>
</dbReference>
<dbReference type="Gene3D" id="2.40.70.10">
    <property type="entry name" value="Acid Proteases"/>
    <property type="match status" value="2"/>
</dbReference>
<evidence type="ECO:0000256" key="5">
    <source>
        <dbReference type="ARBA" id="ARBA00022801"/>
    </source>
</evidence>
<evidence type="ECO:0000256" key="4">
    <source>
        <dbReference type="ARBA" id="ARBA00022750"/>
    </source>
</evidence>
<name>A0A835VI66_VANPL</name>
<feature type="chain" id="PRO_5032594683" description="Peptidase A1 domain-containing protein" evidence="7">
    <location>
        <begin position="23"/>
        <end position="424"/>
    </location>
</feature>
<dbReference type="InterPro" id="IPR051708">
    <property type="entry name" value="Plant_Aspart_Prot_A1"/>
</dbReference>
<organism evidence="9 10">
    <name type="scientific">Vanilla planifolia</name>
    <name type="common">Vanilla</name>
    <dbReference type="NCBI Taxonomy" id="51239"/>
    <lineage>
        <taxon>Eukaryota</taxon>
        <taxon>Viridiplantae</taxon>
        <taxon>Streptophyta</taxon>
        <taxon>Embryophyta</taxon>
        <taxon>Tracheophyta</taxon>
        <taxon>Spermatophyta</taxon>
        <taxon>Magnoliopsida</taxon>
        <taxon>Liliopsida</taxon>
        <taxon>Asparagales</taxon>
        <taxon>Orchidaceae</taxon>
        <taxon>Vanilloideae</taxon>
        <taxon>Vanilleae</taxon>
        <taxon>Vanilla</taxon>
    </lineage>
</organism>
<dbReference type="SUPFAM" id="SSF50630">
    <property type="entry name" value="Acid proteases"/>
    <property type="match status" value="1"/>
</dbReference>
<dbReference type="InterPro" id="IPR033121">
    <property type="entry name" value="PEPTIDASE_A1"/>
</dbReference>